<dbReference type="EMBL" id="LR031570">
    <property type="protein sequence ID" value="VDC71712.1"/>
    <property type="molecule type" value="Genomic_DNA"/>
</dbReference>
<evidence type="ECO:0000313" key="2">
    <source>
        <dbReference type="EMBL" id="CAG7876580.1"/>
    </source>
</evidence>
<dbReference type="Pfam" id="PF13966">
    <property type="entry name" value="zf-RVT"/>
    <property type="match status" value="1"/>
</dbReference>
<dbReference type="AlphaFoldDB" id="A0A3P5YVA7"/>
<dbReference type="InterPro" id="IPR026960">
    <property type="entry name" value="RVT-Znf"/>
</dbReference>
<evidence type="ECO:0000259" key="1">
    <source>
        <dbReference type="Pfam" id="PF13966"/>
    </source>
</evidence>
<organism evidence="3">
    <name type="scientific">Brassica campestris</name>
    <name type="common">Field mustard</name>
    <dbReference type="NCBI Taxonomy" id="3711"/>
    <lineage>
        <taxon>Eukaryota</taxon>
        <taxon>Viridiplantae</taxon>
        <taxon>Streptophyta</taxon>
        <taxon>Embryophyta</taxon>
        <taxon>Tracheophyta</taxon>
        <taxon>Spermatophyta</taxon>
        <taxon>Magnoliopsida</taxon>
        <taxon>eudicotyledons</taxon>
        <taxon>Gunneridae</taxon>
        <taxon>Pentapetalae</taxon>
        <taxon>rosids</taxon>
        <taxon>malvids</taxon>
        <taxon>Brassicales</taxon>
        <taxon>Brassicaceae</taxon>
        <taxon>Brassiceae</taxon>
        <taxon>Brassica</taxon>
    </lineage>
</organism>
<gene>
    <name evidence="3" type="ORF">BRAA05T21426Z</name>
    <name evidence="2" type="ORF">BRAPAZ1V2_A05P31010.2</name>
</gene>
<name>A0A3P5YVA7_BRACM</name>
<dbReference type="Proteomes" id="UP000694005">
    <property type="component" value="Chromosome A05"/>
</dbReference>
<sequence>MWVANYDRLPTRTRLASWGLQLQTNCCLCSLEPETRDHLLLTCQFSKDVWNQILSRLNPPSQLFWNWSELLSWIRASSPTSPSILRKLAVQATVFHLWRQRNNIYHNNCVMAPAVIANMVYRHVKNIILARRKRKQF</sequence>
<dbReference type="PANTHER" id="PTHR33116">
    <property type="entry name" value="REVERSE TRANSCRIPTASE ZINC-BINDING DOMAIN-CONTAINING PROTEIN-RELATED-RELATED"/>
    <property type="match status" value="1"/>
</dbReference>
<dbReference type="Gramene" id="A05p31010.2_BraZ1">
    <property type="protein sequence ID" value="A05p31010.2_BraZ1.CDS.1"/>
    <property type="gene ID" value="A05g31010.2_BraZ1"/>
</dbReference>
<accession>A0A3P5YVA7</accession>
<dbReference type="EMBL" id="LS974621">
    <property type="protein sequence ID" value="CAG7876580.1"/>
    <property type="molecule type" value="Genomic_DNA"/>
</dbReference>
<feature type="domain" description="Reverse transcriptase zinc-binding" evidence="1">
    <location>
        <begin position="1"/>
        <end position="50"/>
    </location>
</feature>
<proteinExistence type="predicted"/>
<evidence type="ECO:0000313" key="3">
    <source>
        <dbReference type="EMBL" id="VDC71712.1"/>
    </source>
</evidence>
<dbReference type="PANTHER" id="PTHR33116:SF84">
    <property type="entry name" value="RNA-DIRECTED DNA POLYMERASE"/>
    <property type="match status" value="1"/>
</dbReference>
<protein>
    <recommendedName>
        <fullName evidence="1">Reverse transcriptase zinc-binding domain-containing protein</fullName>
    </recommendedName>
</protein>
<reference evidence="3" key="1">
    <citation type="submission" date="2018-11" db="EMBL/GenBank/DDBJ databases">
        <authorList>
            <consortium name="Genoscope - CEA"/>
            <person name="William W."/>
        </authorList>
    </citation>
    <scope>NUCLEOTIDE SEQUENCE</scope>
</reference>